<keyword evidence="3" id="KW-1185">Reference proteome</keyword>
<name>A0A3N0Y2Y7_ANAGA</name>
<evidence type="ECO:0000256" key="1">
    <source>
        <dbReference type="SAM" id="MobiDB-lite"/>
    </source>
</evidence>
<reference evidence="2 3" key="1">
    <citation type="submission" date="2018-10" db="EMBL/GenBank/DDBJ databases">
        <title>Genome assembly for a Yunnan-Guizhou Plateau 3E fish, Anabarilius grahami (Regan), and its evolutionary and genetic applications.</title>
        <authorList>
            <person name="Jiang W."/>
        </authorList>
    </citation>
    <scope>NUCLEOTIDE SEQUENCE [LARGE SCALE GENOMIC DNA]</scope>
    <source>
        <strain evidence="2">AG-KIZ</strain>
        <tissue evidence="2">Muscle</tissue>
    </source>
</reference>
<comment type="caution">
    <text evidence="2">The sequence shown here is derived from an EMBL/GenBank/DDBJ whole genome shotgun (WGS) entry which is preliminary data.</text>
</comment>
<dbReference type="EMBL" id="RJVU01053528">
    <property type="protein sequence ID" value="ROL32992.1"/>
    <property type="molecule type" value="Genomic_DNA"/>
</dbReference>
<evidence type="ECO:0000313" key="2">
    <source>
        <dbReference type="EMBL" id="ROL32992.1"/>
    </source>
</evidence>
<dbReference type="Proteomes" id="UP000281406">
    <property type="component" value="Unassembled WGS sequence"/>
</dbReference>
<sequence length="136" mass="14930">MKSTADKRKETSRQSDKMDFHSYGSVEESLAGAKTPLPDSPAKPPSKKGKADDDSSSVVSTLSNLINTCSDTIEKMEREDVRAESIRICEATFPEGGSSLADKIDTVHRMGRRLQNSSRPRPVIIQFSSRVTRDGV</sequence>
<feature type="compositionally biased region" description="Basic and acidic residues" evidence="1">
    <location>
        <begin position="1"/>
        <end position="20"/>
    </location>
</feature>
<organism evidence="2 3">
    <name type="scientific">Anabarilius grahami</name>
    <name type="common">Kanglang fish</name>
    <name type="synonym">Barilius grahami</name>
    <dbReference type="NCBI Taxonomy" id="495550"/>
    <lineage>
        <taxon>Eukaryota</taxon>
        <taxon>Metazoa</taxon>
        <taxon>Chordata</taxon>
        <taxon>Craniata</taxon>
        <taxon>Vertebrata</taxon>
        <taxon>Euteleostomi</taxon>
        <taxon>Actinopterygii</taxon>
        <taxon>Neopterygii</taxon>
        <taxon>Teleostei</taxon>
        <taxon>Ostariophysi</taxon>
        <taxon>Cypriniformes</taxon>
        <taxon>Xenocyprididae</taxon>
        <taxon>Xenocypridinae</taxon>
        <taxon>Xenocypridinae incertae sedis</taxon>
        <taxon>Anabarilius</taxon>
    </lineage>
</organism>
<accession>A0A3N0Y2Y7</accession>
<dbReference type="AlphaFoldDB" id="A0A3N0Y2Y7"/>
<protein>
    <submittedName>
        <fullName evidence="2">Uncharacterized protein</fullName>
    </submittedName>
</protein>
<proteinExistence type="predicted"/>
<gene>
    <name evidence="2" type="ORF">DPX16_5887</name>
</gene>
<feature type="region of interest" description="Disordered" evidence="1">
    <location>
        <begin position="1"/>
        <end position="59"/>
    </location>
</feature>
<evidence type="ECO:0000313" key="3">
    <source>
        <dbReference type="Proteomes" id="UP000281406"/>
    </source>
</evidence>